<gene>
    <name evidence="2" type="ORF">CAL25_15215</name>
</gene>
<dbReference type="InterPro" id="IPR054254">
    <property type="entry name" value="DUF6985"/>
</dbReference>
<dbReference type="Proteomes" id="UP000216913">
    <property type="component" value="Unassembled WGS sequence"/>
</dbReference>
<feature type="domain" description="DUF6985" evidence="1">
    <location>
        <begin position="48"/>
        <end position="159"/>
    </location>
</feature>
<organism evidence="2 3">
    <name type="scientific">Bordetella genomosp. 5</name>
    <dbReference type="NCBI Taxonomy" id="1395608"/>
    <lineage>
        <taxon>Bacteria</taxon>
        <taxon>Pseudomonadati</taxon>
        <taxon>Pseudomonadota</taxon>
        <taxon>Betaproteobacteria</taxon>
        <taxon>Burkholderiales</taxon>
        <taxon>Alcaligenaceae</taxon>
        <taxon>Bordetella</taxon>
    </lineage>
</organism>
<comment type="caution">
    <text evidence="2">The sequence shown here is derived from an EMBL/GenBank/DDBJ whole genome shotgun (WGS) entry which is preliminary data.</text>
</comment>
<reference evidence="2 3" key="1">
    <citation type="submission" date="2017-05" db="EMBL/GenBank/DDBJ databases">
        <title>Complete and WGS of Bordetella genogroups.</title>
        <authorList>
            <person name="Spilker T."/>
            <person name="LiPuma J."/>
        </authorList>
    </citation>
    <scope>NUCLEOTIDE SEQUENCE [LARGE SCALE GENOMIC DNA]</scope>
    <source>
        <strain evidence="2 3">AU10456</strain>
    </source>
</reference>
<evidence type="ECO:0000313" key="2">
    <source>
        <dbReference type="EMBL" id="OZI49096.1"/>
    </source>
</evidence>
<evidence type="ECO:0000259" key="1">
    <source>
        <dbReference type="Pfam" id="PF22481"/>
    </source>
</evidence>
<name>A0A261THH2_9BORD</name>
<sequence>MTALPLTHLARFRAAGSPAPSKGYARDDLIAEAGEVIAYFENDDGSCDAPERMMLDAARWLVAHDAAFHRAVRDTLLADLPRLRAEQDGIVLPDDAFVLPPKWDEATLYGLIRLNSVAFHAVAGAPYIGLDFGCVWDPEHGYGMMMAGTDIVETGGADVGGLSWIASRHAESIKTAP</sequence>
<protein>
    <recommendedName>
        <fullName evidence="1">DUF6985 domain-containing protein</fullName>
    </recommendedName>
</protein>
<proteinExistence type="predicted"/>
<dbReference type="OrthoDB" id="6262842at2"/>
<dbReference type="EMBL" id="NEVP01000009">
    <property type="protein sequence ID" value="OZI49096.1"/>
    <property type="molecule type" value="Genomic_DNA"/>
</dbReference>
<dbReference type="Pfam" id="PF22481">
    <property type="entry name" value="DUF6985"/>
    <property type="match status" value="1"/>
</dbReference>
<dbReference type="AlphaFoldDB" id="A0A261THH2"/>
<evidence type="ECO:0000313" key="3">
    <source>
        <dbReference type="Proteomes" id="UP000216913"/>
    </source>
</evidence>
<accession>A0A261THH2</accession>
<keyword evidence="3" id="KW-1185">Reference proteome</keyword>